<sequence>MLLISPWIKLVGYEFTLESSLSGPERSLHVYINNGVFTFVNILSNGTTRKSSGLVGFTQNTLYFLILESKYLHVDDHLSPELKRDFINANNRLFDVRLKAQGEHNIVMSFDEELQFKKVQTQLARIQGSYPKID</sequence>
<proteinExistence type="predicted"/>
<organism evidence="1 2">
    <name type="scientific">Vibrio lentus</name>
    <dbReference type="NCBI Taxonomy" id="136468"/>
    <lineage>
        <taxon>Bacteria</taxon>
        <taxon>Pseudomonadati</taxon>
        <taxon>Pseudomonadota</taxon>
        <taxon>Gammaproteobacteria</taxon>
        <taxon>Vibrionales</taxon>
        <taxon>Vibrionaceae</taxon>
        <taxon>Vibrio</taxon>
    </lineage>
</organism>
<evidence type="ECO:0000313" key="2">
    <source>
        <dbReference type="Proteomes" id="UP000235406"/>
    </source>
</evidence>
<dbReference type="EMBL" id="MCZK01000179">
    <property type="protein sequence ID" value="PMM61911.1"/>
    <property type="molecule type" value="Genomic_DNA"/>
</dbReference>
<reference evidence="2" key="1">
    <citation type="submission" date="2016-07" db="EMBL/GenBank/DDBJ databases">
        <title>Nontailed viruses are major unrecognized killers of bacteria in the ocean.</title>
        <authorList>
            <person name="Kauffman K."/>
            <person name="Hussain F."/>
            <person name="Yang J."/>
            <person name="Arevalo P."/>
            <person name="Brown J."/>
            <person name="Cutler M."/>
            <person name="Kelly L."/>
            <person name="Polz M.F."/>
        </authorList>
    </citation>
    <scope>NUCLEOTIDE SEQUENCE [LARGE SCALE GENOMIC DNA]</scope>
    <source>
        <strain evidence="2">10N.261.46.F8</strain>
    </source>
</reference>
<gene>
    <name evidence="1" type="ORF">BCT49_19430</name>
</gene>
<evidence type="ECO:0000313" key="1">
    <source>
        <dbReference type="EMBL" id="PMM61911.1"/>
    </source>
</evidence>
<name>A0A2N7JTS4_9VIBR</name>
<accession>A0A2N7JTS4</accession>
<comment type="caution">
    <text evidence="1">The sequence shown here is derived from an EMBL/GenBank/DDBJ whole genome shotgun (WGS) entry which is preliminary data.</text>
</comment>
<dbReference type="OrthoDB" id="5904236at2"/>
<protein>
    <submittedName>
        <fullName evidence="1">Uncharacterized protein</fullName>
    </submittedName>
</protein>
<dbReference type="Proteomes" id="UP000235406">
    <property type="component" value="Unassembled WGS sequence"/>
</dbReference>
<dbReference type="AlphaFoldDB" id="A0A2N7JTS4"/>